<feature type="region of interest" description="Disordered" evidence="1">
    <location>
        <begin position="1"/>
        <end position="49"/>
    </location>
</feature>
<dbReference type="Proteomes" id="UP001151760">
    <property type="component" value="Unassembled WGS sequence"/>
</dbReference>
<reference evidence="2" key="1">
    <citation type="journal article" date="2022" name="Int. J. Mol. Sci.">
        <title>Draft Genome of Tanacetum Coccineum: Genomic Comparison of Closely Related Tanacetum-Family Plants.</title>
        <authorList>
            <person name="Yamashiro T."/>
            <person name="Shiraishi A."/>
            <person name="Nakayama K."/>
            <person name="Satake H."/>
        </authorList>
    </citation>
    <scope>NUCLEOTIDE SEQUENCE</scope>
</reference>
<accession>A0ABQ5BL22</accession>
<evidence type="ECO:0000313" key="3">
    <source>
        <dbReference type="Proteomes" id="UP001151760"/>
    </source>
</evidence>
<dbReference type="EMBL" id="BQNB010013297">
    <property type="protein sequence ID" value="GJT14253.1"/>
    <property type="molecule type" value="Genomic_DNA"/>
</dbReference>
<sequence>SKGTKSQSKSSGKSAQAEEPEFEVADPDMPQNQEGNLGNDDEEPMREVASKCDWFAVGILDLMRQSE</sequence>
<reference evidence="2" key="2">
    <citation type="submission" date="2022-01" db="EMBL/GenBank/DDBJ databases">
        <authorList>
            <person name="Yamashiro T."/>
            <person name="Shiraishi A."/>
            <person name="Satake H."/>
            <person name="Nakayama K."/>
        </authorList>
    </citation>
    <scope>NUCLEOTIDE SEQUENCE</scope>
</reference>
<feature type="non-terminal residue" evidence="2">
    <location>
        <position position="1"/>
    </location>
</feature>
<protein>
    <submittedName>
        <fullName evidence="2">Uncharacterized protein</fullName>
    </submittedName>
</protein>
<gene>
    <name evidence="2" type="ORF">Tco_0861295</name>
</gene>
<name>A0ABQ5BL22_9ASTR</name>
<proteinExistence type="predicted"/>
<evidence type="ECO:0000256" key="1">
    <source>
        <dbReference type="SAM" id="MobiDB-lite"/>
    </source>
</evidence>
<feature type="compositionally biased region" description="Low complexity" evidence="1">
    <location>
        <begin position="1"/>
        <end position="17"/>
    </location>
</feature>
<evidence type="ECO:0000313" key="2">
    <source>
        <dbReference type="EMBL" id="GJT14253.1"/>
    </source>
</evidence>
<keyword evidence="3" id="KW-1185">Reference proteome</keyword>
<organism evidence="2 3">
    <name type="scientific">Tanacetum coccineum</name>
    <dbReference type="NCBI Taxonomy" id="301880"/>
    <lineage>
        <taxon>Eukaryota</taxon>
        <taxon>Viridiplantae</taxon>
        <taxon>Streptophyta</taxon>
        <taxon>Embryophyta</taxon>
        <taxon>Tracheophyta</taxon>
        <taxon>Spermatophyta</taxon>
        <taxon>Magnoliopsida</taxon>
        <taxon>eudicotyledons</taxon>
        <taxon>Gunneridae</taxon>
        <taxon>Pentapetalae</taxon>
        <taxon>asterids</taxon>
        <taxon>campanulids</taxon>
        <taxon>Asterales</taxon>
        <taxon>Asteraceae</taxon>
        <taxon>Asteroideae</taxon>
        <taxon>Anthemideae</taxon>
        <taxon>Anthemidinae</taxon>
        <taxon>Tanacetum</taxon>
    </lineage>
</organism>
<comment type="caution">
    <text evidence="2">The sequence shown here is derived from an EMBL/GenBank/DDBJ whole genome shotgun (WGS) entry which is preliminary data.</text>
</comment>